<dbReference type="Proteomes" id="UP001501447">
    <property type="component" value="Unassembled WGS sequence"/>
</dbReference>
<dbReference type="EMBL" id="BAAARJ010000016">
    <property type="protein sequence ID" value="GAA2626956.1"/>
    <property type="molecule type" value="Genomic_DNA"/>
</dbReference>
<dbReference type="InterPro" id="IPR020550">
    <property type="entry name" value="Inositol_monophosphatase_CS"/>
</dbReference>
<proteinExistence type="predicted"/>
<name>A0ABP6CXF7_9ACTN</name>
<reference evidence="6" key="1">
    <citation type="journal article" date="2019" name="Int. J. Syst. Evol. Microbiol.">
        <title>The Global Catalogue of Microorganisms (GCM) 10K type strain sequencing project: providing services to taxonomists for standard genome sequencing and annotation.</title>
        <authorList>
            <consortium name="The Broad Institute Genomics Platform"/>
            <consortium name="The Broad Institute Genome Sequencing Center for Infectious Disease"/>
            <person name="Wu L."/>
            <person name="Ma J."/>
        </authorList>
    </citation>
    <scope>NUCLEOTIDE SEQUENCE [LARGE SCALE GENOMIC DNA]</scope>
    <source>
        <strain evidence="6">JCM 16373</strain>
    </source>
</reference>
<keyword evidence="6" id="KW-1185">Reference proteome</keyword>
<dbReference type="CDD" id="cd01637">
    <property type="entry name" value="IMPase_like"/>
    <property type="match status" value="1"/>
</dbReference>
<evidence type="ECO:0000256" key="4">
    <source>
        <dbReference type="ARBA" id="ARBA00022842"/>
    </source>
</evidence>
<evidence type="ECO:0000313" key="5">
    <source>
        <dbReference type="EMBL" id="GAA2626956.1"/>
    </source>
</evidence>
<dbReference type="PANTHER" id="PTHR20854:SF4">
    <property type="entry name" value="INOSITOL-1-MONOPHOSPHATASE-RELATED"/>
    <property type="match status" value="1"/>
</dbReference>
<dbReference type="EC" id="3.1.3.25" evidence="2"/>
<dbReference type="SUPFAM" id="SSF56655">
    <property type="entry name" value="Carbohydrate phosphatase"/>
    <property type="match status" value="1"/>
</dbReference>
<evidence type="ECO:0000256" key="2">
    <source>
        <dbReference type="ARBA" id="ARBA00013106"/>
    </source>
</evidence>
<evidence type="ECO:0000256" key="1">
    <source>
        <dbReference type="ARBA" id="ARBA00001033"/>
    </source>
</evidence>
<dbReference type="Gene3D" id="3.30.540.10">
    <property type="entry name" value="Fructose-1,6-Bisphosphatase, subunit A, domain 1"/>
    <property type="match status" value="1"/>
</dbReference>
<protein>
    <recommendedName>
        <fullName evidence="2">inositol-phosphate phosphatase</fullName>
        <ecNumber evidence="2">3.1.3.25</ecNumber>
    </recommendedName>
</protein>
<keyword evidence="3" id="KW-0479">Metal-binding</keyword>
<keyword evidence="4" id="KW-0460">Magnesium</keyword>
<comment type="catalytic activity">
    <reaction evidence="1">
        <text>a myo-inositol phosphate + H2O = myo-inositol + phosphate</text>
        <dbReference type="Rhea" id="RHEA:24056"/>
        <dbReference type="ChEBI" id="CHEBI:15377"/>
        <dbReference type="ChEBI" id="CHEBI:17268"/>
        <dbReference type="ChEBI" id="CHEBI:43474"/>
        <dbReference type="ChEBI" id="CHEBI:84139"/>
        <dbReference type="EC" id="3.1.3.25"/>
    </reaction>
</comment>
<evidence type="ECO:0000256" key="3">
    <source>
        <dbReference type="ARBA" id="ARBA00022723"/>
    </source>
</evidence>
<gene>
    <name evidence="5" type="ORF">GCM10009863_47320</name>
</gene>
<comment type="caution">
    <text evidence="5">The sequence shown here is derived from an EMBL/GenBank/DDBJ whole genome shotgun (WGS) entry which is preliminary data.</text>
</comment>
<accession>A0ABP6CXF7</accession>
<sequence length="285" mass="29921">MIENEFADALTDELTEAVVRAVRAAVEDEVMPRWRQLAEDEVTTKTGSHDLVTVADQRAERQLADALAALLPGSAVVGEEGVHAHPASYEALAQEAPVWIIDPIDGTRQFVAGEEGFCTMVALARHGETYGAWIHAPALGRTAVARRGRGALLNGAPLHAGSPEPGAPLRVAVSHPDFTDEDQERALRRLRTEGVAPRPTGSAGLEYLAVAAGDLDAVAYSWEAAWDHAAGLLMVAEAGGASGTVEGVPFRLAGGNALPFTAARDAGVARRMVGLLRDGSDTSPQ</sequence>
<dbReference type="RefSeq" id="WP_344568356.1">
    <property type="nucleotide sequence ID" value="NZ_BAAARJ010000016.1"/>
</dbReference>
<dbReference type="InterPro" id="IPR000760">
    <property type="entry name" value="Inositol_monophosphatase-like"/>
</dbReference>
<dbReference type="Gene3D" id="3.40.190.80">
    <property type="match status" value="1"/>
</dbReference>
<dbReference type="PROSITE" id="PS00630">
    <property type="entry name" value="IMP_2"/>
    <property type="match status" value="1"/>
</dbReference>
<dbReference type="PANTHER" id="PTHR20854">
    <property type="entry name" value="INOSITOL MONOPHOSPHATASE"/>
    <property type="match status" value="1"/>
</dbReference>
<dbReference type="Pfam" id="PF00459">
    <property type="entry name" value="Inositol_P"/>
    <property type="match status" value="1"/>
</dbReference>
<evidence type="ECO:0000313" key="6">
    <source>
        <dbReference type="Proteomes" id="UP001501447"/>
    </source>
</evidence>
<dbReference type="PRINTS" id="PR00377">
    <property type="entry name" value="IMPHPHTASES"/>
</dbReference>
<organism evidence="5 6">
    <name type="scientific">Streptomyces axinellae</name>
    <dbReference type="NCBI Taxonomy" id="552788"/>
    <lineage>
        <taxon>Bacteria</taxon>
        <taxon>Bacillati</taxon>
        <taxon>Actinomycetota</taxon>
        <taxon>Actinomycetes</taxon>
        <taxon>Kitasatosporales</taxon>
        <taxon>Streptomycetaceae</taxon>
        <taxon>Streptomyces</taxon>
    </lineage>
</organism>